<dbReference type="Gene3D" id="1.20.1250.20">
    <property type="entry name" value="MFS general substrate transporter like domains"/>
    <property type="match status" value="1"/>
</dbReference>
<dbReference type="PROSITE" id="PS50850">
    <property type="entry name" value="MFS"/>
    <property type="match status" value="1"/>
</dbReference>
<comment type="similarity">
    <text evidence="2">Belongs to the major facilitator superfamily. EmrB family.</text>
</comment>
<evidence type="ECO:0000313" key="11">
    <source>
        <dbReference type="Proteomes" id="UP001242480"/>
    </source>
</evidence>
<evidence type="ECO:0000256" key="1">
    <source>
        <dbReference type="ARBA" id="ARBA00004651"/>
    </source>
</evidence>
<evidence type="ECO:0000256" key="3">
    <source>
        <dbReference type="ARBA" id="ARBA00022448"/>
    </source>
</evidence>
<organism evidence="10 11">
    <name type="scientific">Labrys wisconsinensis</name>
    <dbReference type="NCBI Taxonomy" id="425677"/>
    <lineage>
        <taxon>Bacteria</taxon>
        <taxon>Pseudomonadati</taxon>
        <taxon>Pseudomonadota</taxon>
        <taxon>Alphaproteobacteria</taxon>
        <taxon>Hyphomicrobiales</taxon>
        <taxon>Xanthobacteraceae</taxon>
        <taxon>Labrys</taxon>
    </lineage>
</organism>
<dbReference type="InterPro" id="IPR011701">
    <property type="entry name" value="MFS"/>
</dbReference>
<dbReference type="EMBL" id="JAUSVX010000002">
    <property type="protein sequence ID" value="MDQ0468513.1"/>
    <property type="molecule type" value="Genomic_DNA"/>
</dbReference>
<dbReference type="Pfam" id="PF07690">
    <property type="entry name" value="MFS_1"/>
    <property type="match status" value="1"/>
</dbReference>
<feature type="transmembrane region" description="Helical" evidence="8">
    <location>
        <begin position="167"/>
        <end position="184"/>
    </location>
</feature>
<comment type="caution">
    <text evidence="10">The sequence shown here is derived from an EMBL/GenBank/DDBJ whole genome shotgun (WGS) entry which is preliminary data.</text>
</comment>
<gene>
    <name evidence="10" type="ORF">QO011_001513</name>
</gene>
<keyword evidence="3" id="KW-0813">Transport</keyword>
<evidence type="ECO:0000256" key="7">
    <source>
        <dbReference type="ARBA" id="ARBA00023136"/>
    </source>
</evidence>
<feature type="transmembrane region" description="Helical" evidence="8">
    <location>
        <begin position="205"/>
        <end position="223"/>
    </location>
</feature>
<feature type="transmembrane region" description="Helical" evidence="8">
    <location>
        <begin position="140"/>
        <end position="161"/>
    </location>
</feature>
<evidence type="ECO:0000256" key="6">
    <source>
        <dbReference type="ARBA" id="ARBA00022989"/>
    </source>
</evidence>
<feature type="transmembrane region" description="Helical" evidence="8">
    <location>
        <begin position="107"/>
        <end position="128"/>
    </location>
</feature>
<feature type="transmembrane region" description="Helical" evidence="8">
    <location>
        <begin position="356"/>
        <end position="374"/>
    </location>
</feature>
<dbReference type="InterPro" id="IPR036259">
    <property type="entry name" value="MFS_trans_sf"/>
</dbReference>
<keyword evidence="5 8" id="KW-0812">Transmembrane</keyword>
<reference evidence="10 11" key="1">
    <citation type="submission" date="2023-07" db="EMBL/GenBank/DDBJ databases">
        <title>Genomic Encyclopedia of Type Strains, Phase IV (KMG-IV): sequencing the most valuable type-strain genomes for metagenomic binning, comparative biology and taxonomic classification.</title>
        <authorList>
            <person name="Goeker M."/>
        </authorList>
    </citation>
    <scope>NUCLEOTIDE SEQUENCE [LARGE SCALE GENOMIC DNA]</scope>
    <source>
        <strain evidence="10 11">DSM 19619</strain>
    </source>
</reference>
<evidence type="ECO:0000256" key="8">
    <source>
        <dbReference type="SAM" id="Phobius"/>
    </source>
</evidence>
<accession>A0ABU0J2M5</accession>
<keyword evidence="11" id="KW-1185">Reference proteome</keyword>
<feature type="transmembrane region" description="Helical" evidence="8">
    <location>
        <begin position="428"/>
        <end position="450"/>
    </location>
</feature>
<sequence length="454" mass="46859">MSSPHASRPRLTLIGAALGFVVVLLDVSVVNVALDAFRVGFSTDVAGLEWVVNAYTLVFAALLLMAGALGDRFGARRVFLAGFVLFTAASIACGLAPTLGALVMARIVQGAGAALLVPNSLALIQQAFPDQAVRSRAVGWWGAAGGMALAAGPVAGGFLVAHFGWRSIFLINLPIGLIGLAMTLRHARPSPANPHRSLDLPGQGAAVMALAALAIALIEAGRLGWTDPWIVMALSIAVIAAAAFVAIEARTAAPMLPLALFRSRGFVIASVSGVLVNFAYYGLIFVFSLFFQGQQAFSPQQTGLAFLPMTVVLMVASILGGRLITRLGARRLMVLGQMLAAGGYLLLLPALATGSYAMLVLPMLIAAGGIALTVPTMTNVTLSAVEPSHAGLASGVLNTARQVGGMLGVAVCGYLVRDSTASAFLPGMRLSLAAAVVLLLCGALFSFLWLERKA</sequence>
<dbReference type="Gene3D" id="1.20.1720.10">
    <property type="entry name" value="Multidrug resistance protein D"/>
    <property type="match status" value="1"/>
</dbReference>
<dbReference type="InterPro" id="IPR004638">
    <property type="entry name" value="EmrB-like"/>
</dbReference>
<dbReference type="SUPFAM" id="SSF103473">
    <property type="entry name" value="MFS general substrate transporter"/>
    <property type="match status" value="1"/>
</dbReference>
<keyword evidence="4" id="KW-1003">Cell membrane</keyword>
<protein>
    <submittedName>
        <fullName evidence="10">DHA2 family methylenomycin A resistance protein-like MFS transporter</fullName>
    </submittedName>
</protein>
<keyword evidence="7 8" id="KW-0472">Membrane</keyword>
<name>A0ABU0J2M5_9HYPH</name>
<keyword evidence="6 8" id="KW-1133">Transmembrane helix</keyword>
<evidence type="ECO:0000256" key="4">
    <source>
        <dbReference type="ARBA" id="ARBA00022475"/>
    </source>
</evidence>
<feature type="domain" description="Major facilitator superfamily (MFS) profile" evidence="9">
    <location>
        <begin position="12"/>
        <end position="454"/>
    </location>
</feature>
<evidence type="ECO:0000256" key="2">
    <source>
        <dbReference type="ARBA" id="ARBA00008537"/>
    </source>
</evidence>
<dbReference type="PANTHER" id="PTHR42718">
    <property type="entry name" value="MAJOR FACILITATOR SUPERFAMILY MULTIDRUG TRANSPORTER MFSC"/>
    <property type="match status" value="1"/>
</dbReference>
<feature type="transmembrane region" description="Helical" evidence="8">
    <location>
        <begin position="54"/>
        <end position="71"/>
    </location>
</feature>
<dbReference type="NCBIfam" id="TIGR00711">
    <property type="entry name" value="efflux_EmrB"/>
    <property type="match status" value="1"/>
</dbReference>
<feature type="transmembrane region" description="Helical" evidence="8">
    <location>
        <begin position="12"/>
        <end position="34"/>
    </location>
</feature>
<feature type="transmembrane region" description="Helical" evidence="8">
    <location>
        <begin position="78"/>
        <end position="101"/>
    </location>
</feature>
<feature type="transmembrane region" description="Helical" evidence="8">
    <location>
        <begin position="229"/>
        <end position="247"/>
    </location>
</feature>
<comment type="subcellular location">
    <subcellularLocation>
        <location evidence="1">Cell membrane</location>
        <topology evidence="1">Multi-pass membrane protein</topology>
    </subcellularLocation>
</comment>
<dbReference type="CDD" id="cd17321">
    <property type="entry name" value="MFS_MMR_MDR_like"/>
    <property type="match status" value="1"/>
</dbReference>
<feature type="transmembrane region" description="Helical" evidence="8">
    <location>
        <begin position="303"/>
        <end position="325"/>
    </location>
</feature>
<proteinExistence type="inferred from homology"/>
<dbReference type="InterPro" id="IPR020846">
    <property type="entry name" value="MFS_dom"/>
</dbReference>
<evidence type="ECO:0000313" key="10">
    <source>
        <dbReference type="EMBL" id="MDQ0468513.1"/>
    </source>
</evidence>
<evidence type="ECO:0000259" key="9">
    <source>
        <dbReference type="PROSITE" id="PS50850"/>
    </source>
</evidence>
<dbReference type="RefSeq" id="WP_307269820.1">
    <property type="nucleotide sequence ID" value="NZ_JAUSVX010000002.1"/>
</dbReference>
<evidence type="ECO:0000256" key="5">
    <source>
        <dbReference type="ARBA" id="ARBA00022692"/>
    </source>
</evidence>
<feature type="transmembrane region" description="Helical" evidence="8">
    <location>
        <begin position="267"/>
        <end position="291"/>
    </location>
</feature>
<dbReference type="Proteomes" id="UP001242480">
    <property type="component" value="Unassembled WGS sequence"/>
</dbReference>
<dbReference type="PANTHER" id="PTHR42718:SF9">
    <property type="entry name" value="MAJOR FACILITATOR SUPERFAMILY MULTIDRUG TRANSPORTER MFSC"/>
    <property type="match status" value="1"/>
</dbReference>